<evidence type="ECO:0000313" key="2">
    <source>
        <dbReference type="Proteomes" id="UP000002837"/>
    </source>
</evidence>
<evidence type="ECO:0000313" key="1">
    <source>
        <dbReference type="EMBL" id="EKP14085.1"/>
    </source>
</evidence>
<proteinExistence type="predicted"/>
<dbReference type="Proteomes" id="UP000002837">
    <property type="component" value="Unassembled WGS sequence"/>
</dbReference>
<evidence type="ECO:0008006" key="3">
    <source>
        <dbReference type="Google" id="ProtNLM"/>
    </source>
</evidence>
<comment type="caution">
    <text evidence="1">The sequence shown here is derived from an EMBL/GenBank/DDBJ whole genome shotgun (WGS) entry which is preliminary data.</text>
</comment>
<name>A0ABP2S7J6_LEPBO</name>
<protein>
    <recommendedName>
        <fullName evidence="3">Ycf2</fullName>
    </recommendedName>
</protein>
<gene>
    <name evidence="1" type="ORF">LEP1GSC128_3023</name>
</gene>
<keyword evidence="2" id="KW-1185">Reference proteome</keyword>
<accession>A0ABP2S7J6</accession>
<reference evidence="1" key="1">
    <citation type="submission" date="2012-09" db="EMBL/GenBank/DDBJ databases">
        <authorList>
            <person name="Harkins D.M."/>
            <person name="Durkin A.S."/>
            <person name="Brinkac L.M."/>
            <person name="Selengut J.D."/>
            <person name="Sanka R."/>
            <person name="DePew J."/>
            <person name="Purushe J."/>
            <person name="Picardeau M."/>
            <person name="Werts C."/>
            <person name="Goarant C."/>
            <person name="Vinetz J.M."/>
            <person name="Sutton G.G."/>
            <person name="Nelson W.C."/>
            <person name="Fouts D.E."/>
        </authorList>
    </citation>
    <scope>NUCLEOTIDE SEQUENCE [LARGE SCALE GENOMIC DNA]</scope>
    <source>
        <strain evidence="1">200801926</strain>
    </source>
</reference>
<organism evidence="1 2">
    <name type="scientific">Leptospira borgpetersenii str. 200801926</name>
    <dbReference type="NCBI Taxonomy" id="1193009"/>
    <lineage>
        <taxon>Bacteria</taxon>
        <taxon>Pseudomonadati</taxon>
        <taxon>Spirochaetota</taxon>
        <taxon>Spirochaetia</taxon>
        <taxon>Leptospirales</taxon>
        <taxon>Leptospiraceae</taxon>
        <taxon>Leptospira</taxon>
    </lineage>
</organism>
<sequence>MVRGIGNLGKINPTDLERKHPSYDQSPWTCFNTSIKENIDLRNLIQKWRLSPISLKFIDRRINLFRFFRTFNSSNSDIHNIMLNNFSLSEQDRSQSFQNIRSSFFGSEIRFHDDLFREILDFEGSFDFSLTNRIVFVNKNTKPDHIFKNNSKLT</sequence>
<dbReference type="EMBL" id="AKWJ02000020">
    <property type="protein sequence ID" value="EKP14085.1"/>
    <property type="molecule type" value="Genomic_DNA"/>
</dbReference>